<dbReference type="Pfam" id="PF01061">
    <property type="entry name" value="ABC2_membrane"/>
    <property type="match status" value="1"/>
</dbReference>
<dbReference type="GO" id="GO:0046677">
    <property type="term" value="P:response to antibiotic"/>
    <property type="evidence" value="ECO:0007669"/>
    <property type="project" value="UniProtKB-KW"/>
</dbReference>
<keyword evidence="9" id="KW-1185">Reference proteome</keyword>
<keyword evidence="4 6" id="KW-0472">Membrane</keyword>
<dbReference type="PIRSF" id="PIRSF006648">
    <property type="entry name" value="DrrB"/>
    <property type="match status" value="1"/>
</dbReference>
<dbReference type="InterPro" id="IPR000412">
    <property type="entry name" value="ABC_2_transport"/>
</dbReference>
<evidence type="ECO:0000256" key="2">
    <source>
        <dbReference type="ARBA" id="ARBA00022692"/>
    </source>
</evidence>
<dbReference type="GO" id="GO:0140359">
    <property type="term" value="F:ABC-type transporter activity"/>
    <property type="evidence" value="ECO:0007669"/>
    <property type="project" value="InterPro"/>
</dbReference>
<dbReference type="RefSeq" id="WP_111492656.1">
    <property type="nucleotide sequence ID" value="NZ_CP031264.1"/>
</dbReference>
<evidence type="ECO:0000256" key="4">
    <source>
        <dbReference type="ARBA" id="ARBA00023136"/>
    </source>
</evidence>
<comment type="subcellular location">
    <subcellularLocation>
        <location evidence="6">Cell membrane</location>
        <topology evidence="6">Multi-pass membrane protein</topology>
    </subcellularLocation>
    <subcellularLocation>
        <location evidence="1">Membrane</location>
        <topology evidence="1">Multi-pass membrane protein</topology>
    </subcellularLocation>
</comment>
<feature type="transmembrane region" description="Helical" evidence="6">
    <location>
        <begin position="21"/>
        <end position="40"/>
    </location>
</feature>
<accession>A0A345SS30</accession>
<dbReference type="KEGG" id="stri:C7M71_002655"/>
<feature type="transmembrane region" description="Helical" evidence="6">
    <location>
        <begin position="171"/>
        <end position="196"/>
    </location>
</feature>
<feature type="transmembrane region" description="Helical" evidence="6">
    <location>
        <begin position="60"/>
        <end position="82"/>
    </location>
</feature>
<keyword evidence="2 6" id="KW-0812">Transmembrane</keyword>
<evidence type="ECO:0000256" key="5">
    <source>
        <dbReference type="ARBA" id="ARBA00023251"/>
    </source>
</evidence>
<gene>
    <name evidence="8" type="ORF">C7M71_002655</name>
</gene>
<evidence type="ECO:0000313" key="9">
    <source>
        <dbReference type="Proteomes" id="UP000249340"/>
    </source>
</evidence>
<dbReference type="Proteomes" id="UP000249340">
    <property type="component" value="Chromosome"/>
</dbReference>
<dbReference type="GO" id="GO:0043190">
    <property type="term" value="C:ATP-binding cassette (ABC) transporter complex"/>
    <property type="evidence" value="ECO:0007669"/>
    <property type="project" value="InterPro"/>
</dbReference>
<feature type="transmembrane region" description="Helical" evidence="6">
    <location>
        <begin position="225"/>
        <end position="244"/>
    </location>
</feature>
<proteinExistence type="inferred from homology"/>
<dbReference type="AlphaFoldDB" id="A0A345SS30"/>
<dbReference type="EMBL" id="CP031264">
    <property type="protein sequence ID" value="AXI76535.1"/>
    <property type="molecule type" value="Genomic_DNA"/>
</dbReference>
<keyword evidence="3 6" id="KW-1133">Transmembrane helix</keyword>
<keyword evidence="6" id="KW-1003">Cell membrane</keyword>
<organism evidence="8 9">
    <name type="scientific">Peterkaempfera bronchialis</name>
    <dbReference type="NCBI Taxonomy" id="2126346"/>
    <lineage>
        <taxon>Bacteria</taxon>
        <taxon>Bacillati</taxon>
        <taxon>Actinomycetota</taxon>
        <taxon>Actinomycetes</taxon>
        <taxon>Kitasatosporales</taxon>
        <taxon>Streptomycetaceae</taxon>
        <taxon>Peterkaempfera</taxon>
    </lineage>
</organism>
<dbReference type="PANTHER" id="PTHR43229">
    <property type="entry name" value="NODULATION PROTEIN J"/>
    <property type="match status" value="1"/>
</dbReference>
<dbReference type="InterPro" id="IPR013525">
    <property type="entry name" value="ABC2_TM"/>
</dbReference>
<sequence length="252" mass="26629">MTTARTSLIIFRRSMHYTLRNPAWVIAGLLQPLLYLTLFAPLLSRLTEVPGFGDNPWRVFVPGLLVQQSVFASVFVGFGVIADTRSGVLDRMRVTAASELGLLIGRVLRDVVVLTAQGVLLVLGALLAGLRASLVGVLISFAVLGVLGLAMSALSYGLALRLPAEDVFGQLINSLTLPTLLLSGVLLPMTLAPGWLSGLSKANPLSHVVTGTRALFQGQLTGSGAMTGAAVAVGLALLTLWFGLRSLRTDER</sequence>
<keyword evidence="5" id="KW-0046">Antibiotic resistance</keyword>
<evidence type="ECO:0000259" key="7">
    <source>
        <dbReference type="PROSITE" id="PS51012"/>
    </source>
</evidence>
<keyword evidence="6" id="KW-0813">Transport</keyword>
<dbReference type="OrthoDB" id="9255971at2"/>
<reference evidence="9" key="1">
    <citation type="submission" date="2018-07" db="EMBL/GenBank/DDBJ databases">
        <title>Streptacidiphilus bronchialis DSM 106435 chromosome.</title>
        <authorList>
            <person name="Batra D."/>
            <person name="Gulvik C.A."/>
        </authorList>
    </citation>
    <scope>NUCLEOTIDE SEQUENCE [LARGE SCALE GENOMIC DNA]</scope>
    <source>
        <strain evidence="9">DSM 106435</strain>
    </source>
</reference>
<dbReference type="PANTHER" id="PTHR43229:SF3">
    <property type="entry name" value="ABC-TYPE MULTIDRUG TRANSPORT SYSTEM, PERMEASE COMPONENT"/>
    <property type="match status" value="1"/>
</dbReference>
<comment type="similarity">
    <text evidence="6">Belongs to the ABC-2 integral membrane protein family.</text>
</comment>
<evidence type="ECO:0000256" key="1">
    <source>
        <dbReference type="ARBA" id="ARBA00004141"/>
    </source>
</evidence>
<dbReference type="PROSITE" id="PS51012">
    <property type="entry name" value="ABC_TM2"/>
    <property type="match status" value="1"/>
</dbReference>
<feature type="transmembrane region" description="Helical" evidence="6">
    <location>
        <begin position="136"/>
        <end position="159"/>
    </location>
</feature>
<evidence type="ECO:0000313" key="8">
    <source>
        <dbReference type="EMBL" id="AXI76535.1"/>
    </source>
</evidence>
<feature type="transmembrane region" description="Helical" evidence="6">
    <location>
        <begin position="111"/>
        <end position="130"/>
    </location>
</feature>
<protein>
    <recommendedName>
        <fullName evidence="6">Transport permease protein</fullName>
    </recommendedName>
</protein>
<feature type="domain" description="ABC transmembrane type-2" evidence="7">
    <location>
        <begin position="23"/>
        <end position="250"/>
    </location>
</feature>
<name>A0A345SS30_9ACTN</name>
<evidence type="ECO:0000256" key="6">
    <source>
        <dbReference type="RuleBase" id="RU361157"/>
    </source>
</evidence>
<dbReference type="InterPro" id="IPR047817">
    <property type="entry name" value="ABC2_TM_bact-type"/>
</dbReference>
<dbReference type="InterPro" id="IPR051784">
    <property type="entry name" value="Nod_factor_ABC_transporter"/>
</dbReference>
<evidence type="ECO:0000256" key="3">
    <source>
        <dbReference type="ARBA" id="ARBA00022989"/>
    </source>
</evidence>